<name>A0A0Q3T8U3_9BACI</name>
<dbReference type="EMBL" id="LJJC01000015">
    <property type="protein sequence ID" value="KQL50406.1"/>
    <property type="molecule type" value="Genomic_DNA"/>
</dbReference>
<dbReference type="InterPro" id="IPR036086">
    <property type="entry name" value="ParB/Sulfiredoxin_sf"/>
</dbReference>
<dbReference type="OrthoDB" id="2650331at2"/>
<comment type="caution">
    <text evidence="1">The sequence shown here is derived from an EMBL/GenBank/DDBJ whole genome shotgun (WGS) entry which is preliminary data.</text>
</comment>
<dbReference type="RefSeq" id="WP_055742011.1">
    <property type="nucleotide sequence ID" value="NZ_JAAIWL010000024.1"/>
</dbReference>
<dbReference type="Proteomes" id="UP000051888">
    <property type="component" value="Unassembled WGS sequence"/>
</dbReference>
<dbReference type="Gene3D" id="3.90.1530.10">
    <property type="entry name" value="Conserved hypothetical protein from pyrococcus furiosus pfu- 392566-001, ParB domain"/>
    <property type="match status" value="1"/>
</dbReference>
<reference evidence="1 2" key="1">
    <citation type="submission" date="2015-09" db="EMBL/GenBank/DDBJ databases">
        <title>Genome sequencing project for genomic taxonomy and phylogenomics of Bacillus-like bacteria.</title>
        <authorList>
            <person name="Liu B."/>
            <person name="Wang J."/>
            <person name="Zhu Y."/>
            <person name="Liu G."/>
            <person name="Chen Q."/>
            <person name="Chen Z."/>
            <person name="Lan J."/>
            <person name="Che J."/>
            <person name="Ge C."/>
            <person name="Shi H."/>
            <person name="Pan Z."/>
            <person name="Liu X."/>
        </authorList>
    </citation>
    <scope>NUCLEOTIDE SEQUENCE [LARGE SCALE GENOMIC DNA]</scope>
    <source>
        <strain evidence="1 2">LMG 18435</strain>
    </source>
</reference>
<dbReference type="SUPFAM" id="SSF110849">
    <property type="entry name" value="ParB/Sulfiredoxin"/>
    <property type="match status" value="1"/>
</dbReference>
<accession>A0A0Q3T8U3</accession>
<proteinExistence type="predicted"/>
<evidence type="ECO:0000313" key="1">
    <source>
        <dbReference type="EMBL" id="KQL50406.1"/>
    </source>
</evidence>
<sequence>MQLLTFSVEEAKNFSEQGCMEEWVHIFLKTVGENKEFSNGLKLERRYWLGPILISLNEINRCCGPEGNMEYQVPNTEWENQIKKFCEMLEKGWECPPLIVQHQSGKLIINDGNHRYEAMKRLGFKECWVILWDTKTPEYINKYVNDSYCRKKV</sequence>
<dbReference type="STRING" id="157838.AN964_22335"/>
<evidence type="ECO:0000313" key="2">
    <source>
        <dbReference type="Proteomes" id="UP000051888"/>
    </source>
</evidence>
<gene>
    <name evidence="1" type="ORF">AN964_22335</name>
</gene>
<organism evidence="1 2">
    <name type="scientific">Heyndrickxia shackletonii</name>
    <dbReference type="NCBI Taxonomy" id="157838"/>
    <lineage>
        <taxon>Bacteria</taxon>
        <taxon>Bacillati</taxon>
        <taxon>Bacillota</taxon>
        <taxon>Bacilli</taxon>
        <taxon>Bacillales</taxon>
        <taxon>Bacillaceae</taxon>
        <taxon>Heyndrickxia</taxon>
    </lineage>
</organism>
<dbReference type="PATRIC" id="fig|157838.3.peg.4897"/>
<dbReference type="AlphaFoldDB" id="A0A0Q3T8U3"/>
<keyword evidence="2" id="KW-1185">Reference proteome</keyword>
<protein>
    <submittedName>
        <fullName evidence="1">Chromosome partitioning protein ParB</fullName>
    </submittedName>
</protein>